<sequence length="104" mass="10423">MHEPASENRSNRSRASGSRPGPAAIAAVLAVALGIATILSPTANLLLLIGCAAAFGAGVGLLLDPPLRGSLPKDRAALRILLGVTAAGALLVVLLPVLSRTGLW</sequence>
<comment type="caution">
    <text evidence="3">The sequence shown here is derived from an EMBL/GenBank/DDBJ whole genome shotgun (WGS) entry which is preliminary data.</text>
</comment>
<evidence type="ECO:0000313" key="3">
    <source>
        <dbReference type="EMBL" id="EME35948.1"/>
    </source>
</evidence>
<evidence type="ECO:0000256" key="2">
    <source>
        <dbReference type="SAM" id="Phobius"/>
    </source>
</evidence>
<protein>
    <submittedName>
        <fullName evidence="3">Uncharacterized protein</fullName>
    </submittedName>
</protein>
<evidence type="ECO:0000313" key="4">
    <source>
        <dbReference type="Proteomes" id="UP000009877"/>
    </source>
</evidence>
<proteinExistence type="predicted"/>
<keyword evidence="2" id="KW-0812">Transmembrane</keyword>
<feature type="region of interest" description="Disordered" evidence="1">
    <location>
        <begin position="1"/>
        <end position="21"/>
    </location>
</feature>
<feature type="transmembrane region" description="Helical" evidence="2">
    <location>
        <begin position="21"/>
        <end position="39"/>
    </location>
</feature>
<organism evidence="3 4">
    <name type="scientific">Kocuria palustris PEL</name>
    <dbReference type="NCBI Taxonomy" id="1236550"/>
    <lineage>
        <taxon>Bacteria</taxon>
        <taxon>Bacillati</taxon>
        <taxon>Actinomycetota</taxon>
        <taxon>Actinomycetes</taxon>
        <taxon>Micrococcales</taxon>
        <taxon>Micrococcaceae</taxon>
        <taxon>Kocuria</taxon>
    </lineage>
</organism>
<dbReference type="RefSeq" id="WP_006215378.1">
    <property type="nucleotide sequence ID" value="NZ_ANHZ02000019.1"/>
</dbReference>
<dbReference type="EMBL" id="ANHZ02000019">
    <property type="protein sequence ID" value="EME35948.1"/>
    <property type="molecule type" value="Genomic_DNA"/>
</dbReference>
<evidence type="ECO:0000256" key="1">
    <source>
        <dbReference type="SAM" id="MobiDB-lite"/>
    </source>
</evidence>
<keyword evidence="2" id="KW-0472">Membrane</keyword>
<accession>M2XT04</accession>
<name>M2XT04_9MICC</name>
<keyword evidence="2" id="KW-1133">Transmembrane helix</keyword>
<keyword evidence="4" id="KW-1185">Reference proteome</keyword>
<feature type="compositionally biased region" description="Basic and acidic residues" evidence="1">
    <location>
        <begin position="1"/>
        <end position="10"/>
    </location>
</feature>
<feature type="transmembrane region" description="Helical" evidence="2">
    <location>
        <begin position="76"/>
        <end position="98"/>
    </location>
</feature>
<gene>
    <name evidence="3" type="ORF">C884_00949</name>
</gene>
<dbReference type="Proteomes" id="UP000009877">
    <property type="component" value="Unassembled WGS sequence"/>
</dbReference>
<feature type="transmembrane region" description="Helical" evidence="2">
    <location>
        <begin position="45"/>
        <end position="64"/>
    </location>
</feature>
<reference evidence="3 4" key="1">
    <citation type="journal article" date="2014" name="Genome Announc.">
        <title>Draft Genome Sequence of Kocuria palustris PEL.</title>
        <authorList>
            <person name="Sharma G."/>
            <person name="Khatri I."/>
            <person name="Subramanian S."/>
        </authorList>
    </citation>
    <scope>NUCLEOTIDE SEQUENCE [LARGE SCALE GENOMIC DNA]</scope>
    <source>
        <strain evidence="3 4">PEL</strain>
    </source>
</reference>
<dbReference type="AlphaFoldDB" id="M2XT04"/>